<organism evidence="1 2">
    <name type="scientific">Medicago truncatula</name>
    <name type="common">Barrel medic</name>
    <name type="synonym">Medicago tribuloides</name>
    <dbReference type="NCBI Taxonomy" id="3880"/>
    <lineage>
        <taxon>Eukaryota</taxon>
        <taxon>Viridiplantae</taxon>
        <taxon>Streptophyta</taxon>
        <taxon>Embryophyta</taxon>
        <taxon>Tracheophyta</taxon>
        <taxon>Spermatophyta</taxon>
        <taxon>Magnoliopsida</taxon>
        <taxon>eudicotyledons</taxon>
        <taxon>Gunneridae</taxon>
        <taxon>Pentapetalae</taxon>
        <taxon>rosids</taxon>
        <taxon>fabids</taxon>
        <taxon>Fabales</taxon>
        <taxon>Fabaceae</taxon>
        <taxon>Papilionoideae</taxon>
        <taxon>50 kb inversion clade</taxon>
        <taxon>NPAAA clade</taxon>
        <taxon>Hologalegina</taxon>
        <taxon>IRL clade</taxon>
        <taxon>Trifolieae</taxon>
        <taxon>Medicago</taxon>
    </lineage>
</organism>
<dbReference type="EMBL" id="PSQE01000008">
    <property type="protein sequence ID" value="RHN42214.1"/>
    <property type="molecule type" value="Genomic_DNA"/>
</dbReference>
<dbReference type="Proteomes" id="UP000265566">
    <property type="component" value="Chromosome 8"/>
</dbReference>
<accession>A0A396GRT3</accession>
<gene>
    <name evidence="1" type="ORF">MtrunA17_Chr8g0374451</name>
</gene>
<evidence type="ECO:0000313" key="2">
    <source>
        <dbReference type="Proteomes" id="UP000265566"/>
    </source>
</evidence>
<name>A0A396GRT3_MEDTR</name>
<proteinExistence type="predicted"/>
<dbReference type="Gramene" id="rna48629">
    <property type="protein sequence ID" value="RHN42214.1"/>
    <property type="gene ID" value="gene48629"/>
</dbReference>
<comment type="caution">
    <text evidence="1">The sequence shown here is derived from an EMBL/GenBank/DDBJ whole genome shotgun (WGS) entry which is preliminary data.</text>
</comment>
<reference evidence="2" key="1">
    <citation type="journal article" date="2018" name="Nat. Plants">
        <title>Whole-genome landscape of Medicago truncatula symbiotic genes.</title>
        <authorList>
            <person name="Pecrix Y."/>
            <person name="Staton S.E."/>
            <person name="Sallet E."/>
            <person name="Lelandais-Briere C."/>
            <person name="Moreau S."/>
            <person name="Carrere S."/>
            <person name="Blein T."/>
            <person name="Jardinaud M.F."/>
            <person name="Latrasse D."/>
            <person name="Zouine M."/>
            <person name="Zahm M."/>
            <person name="Kreplak J."/>
            <person name="Mayjonade B."/>
            <person name="Satge C."/>
            <person name="Perez M."/>
            <person name="Cauet S."/>
            <person name="Marande W."/>
            <person name="Chantry-Darmon C."/>
            <person name="Lopez-Roques C."/>
            <person name="Bouchez O."/>
            <person name="Berard A."/>
            <person name="Debelle F."/>
            <person name="Munos S."/>
            <person name="Bendahmane A."/>
            <person name="Berges H."/>
            <person name="Niebel A."/>
            <person name="Buitink J."/>
            <person name="Frugier F."/>
            <person name="Benhamed M."/>
            <person name="Crespi M."/>
            <person name="Gouzy J."/>
            <person name="Gamas P."/>
        </authorList>
    </citation>
    <scope>NUCLEOTIDE SEQUENCE [LARGE SCALE GENOMIC DNA]</scope>
    <source>
        <strain evidence="2">cv. Jemalong A17</strain>
    </source>
</reference>
<dbReference type="AlphaFoldDB" id="A0A396GRT3"/>
<evidence type="ECO:0000313" key="1">
    <source>
        <dbReference type="EMBL" id="RHN42214.1"/>
    </source>
</evidence>
<protein>
    <submittedName>
        <fullName evidence="1">Uncharacterized protein</fullName>
    </submittedName>
</protein>
<sequence length="46" mass="5399">MPCSTKYQPRLARVSMVIVLFFLSGSRNMMSTFHNSYIHHVKKQIN</sequence>